<evidence type="ECO:0000313" key="4">
    <source>
        <dbReference type="Proteomes" id="UP000654370"/>
    </source>
</evidence>
<feature type="domain" description="Beta-glucuronidase C-terminal" evidence="2">
    <location>
        <begin position="402"/>
        <end position="499"/>
    </location>
</feature>
<dbReference type="Pfam" id="PF16862">
    <property type="entry name" value="Glyco_hydro_79C"/>
    <property type="match status" value="1"/>
</dbReference>
<dbReference type="OrthoDB" id="2796951at2759"/>
<accession>A0A8H7UPE0</accession>
<evidence type="ECO:0000256" key="1">
    <source>
        <dbReference type="SAM" id="SignalP"/>
    </source>
</evidence>
<dbReference type="InterPro" id="IPR052974">
    <property type="entry name" value="GH79_Enzymes"/>
</dbReference>
<evidence type="ECO:0000313" key="3">
    <source>
        <dbReference type="EMBL" id="KAG2186174.1"/>
    </source>
</evidence>
<gene>
    <name evidence="3" type="ORF">INT43_002612</name>
</gene>
<keyword evidence="4" id="KW-1185">Reference proteome</keyword>
<dbReference type="AlphaFoldDB" id="A0A8H7UPE0"/>
<evidence type="ECO:0000259" key="2">
    <source>
        <dbReference type="Pfam" id="PF16862"/>
    </source>
</evidence>
<organism evidence="3 4">
    <name type="scientific">Mortierella isabellina</name>
    <name type="common">Filamentous fungus</name>
    <name type="synonym">Umbelopsis isabellina</name>
    <dbReference type="NCBI Taxonomy" id="91625"/>
    <lineage>
        <taxon>Eukaryota</taxon>
        <taxon>Fungi</taxon>
        <taxon>Fungi incertae sedis</taxon>
        <taxon>Mucoromycota</taxon>
        <taxon>Mucoromycotina</taxon>
        <taxon>Umbelopsidomycetes</taxon>
        <taxon>Umbelopsidales</taxon>
        <taxon>Umbelopsidaceae</taxon>
        <taxon>Umbelopsis</taxon>
    </lineage>
</organism>
<dbReference type="PANTHER" id="PTHR36183">
    <property type="entry name" value="BETA-GLUCURONIDASE"/>
    <property type="match status" value="1"/>
</dbReference>
<sequence length="503" mass="54186">MSAFKFTVLAIAASAATTCLATNITVSTTTSNATSLDPSLVSFSIEMDHWADWAGTLQKPNRYTQALLKNIAARTGQPPSFRVGGDTEDHSVYAPQYQIVNDTFPPATNITPWPEATNVSIGRDFYSLSANLPAGTKFTWGINLKSRNVSIAVSEAEALMKAFQSLHTVSLELIEIGNEPDLFPWTSSEDVYIDEWLNVTNAVAEAIHLQKGRKPTLQGAAFAGTKFNMVNLINSGLLTNGSGKYISTLSQHRYQGTFCYGGGGLIQDLMNKAHIRGNLSKYEPDIAATNKAGLDYIFGETNSYSCHGAPGLSNTAGAAVWGIDYSLQAAKLNITRCHFHNGLGYKYNFFQPISGVSDDGVNNTAPHIMPLYHVLVIVGEAIGHNGRSSIQELTIDDTYTSGYGIYEDNKLVRVILINSQLYLSSDAGARPQTTISLQGLSSNAALKAKRFSIPSADATKGLTWAGQSFETPSGIPNGHVVEETVHAGNFTMNATEVVLLSLH</sequence>
<dbReference type="InterPro" id="IPR017853">
    <property type="entry name" value="GH"/>
</dbReference>
<dbReference type="Gene3D" id="2.60.40.1180">
    <property type="entry name" value="Golgi alpha-mannosidase II"/>
    <property type="match status" value="1"/>
</dbReference>
<proteinExistence type="predicted"/>
<dbReference type="PANTHER" id="PTHR36183:SF2">
    <property type="entry name" value="BETA-GLUCURONIDASE C-TERMINAL DOMAIN-CONTAINING PROTEIN"/>
    <property type="match status" value="1"/>
</dbReference>
<feature type="chain" id="PRO_5034749065" description="Beta-glucuronidase C-terminal domain-containing protein" evidence="1">
    <location>
        <begin position="22"/>
        <end position="503"/>
    </location>
</feature>
<dbReference type="InterPro" id="IPR031728">
    <property type="entry name" value="GlcAase_C"/>
</dbReference>
<name>A0A8H7UPE0_MORIS</name>
<protein>
    <recommendedName>
        <fullName evidence="2">Beta-glucuronidase C-terminal domain-containing protein</fullName>
    </recommendedName>
</protein>
<dbReference type="SUPFAM" id="SSF51445">
    <property type="entry name" value="(Trans)glycosidases"/>
    <property type="match status" value="1"/>
</dbReference>
<dbReference type="EMBL" id="JAEPQZ010000001">
    <property type="protein sequence ID" value="KAG2186174.1"/>
    <property type="molecule type" value="Genomic_DNA"/>
</dbReference>
<feature type="signal peptide" evidence="1">
    <location>
        <begin position="1"/>
        <end position="21"/>
    </location>
</feature>
<dbReference type="Proteomes" id="UP000654370">
    <property type="component" value="Unassembled WGS sequence"/>
</dbReference>
<reference evidence="3" key="1">
    <citation type="submission" date="2020-12" db="EMBL/GenBank/DDBJ databases">
        <title>Metabolic potential, ecology and presence of endohyphal bacteria is reflected in genomic diversity of Mucoromycotina.</title>
        <authorList>
            <person name="Muszewska A."/>
            <person name="Okrasinska A."/>
            <person name="Steczkiewicz K."/>
            <person name="Drgas O."/>
            <person name="Orlowska M."/>
            <person name="Perlinska-Lenart U."/>
            <person name="Aleksandrzak-Piekarczyk T."/>
            <person name="Szatraj K."/>
            <person name="Zielenkiewicz U."/>
            <person name="Pilsyk S."/>
            <person name="Malc E."/>
            <person name="Mieczkowski P."/>
            <person name="Kruszewska J.S."/>
            <person name="Biernat P."/>
            <person name="Pawlowska J."/>
        </authorList>
    </citation>
    <scope>NUCLEOTIDE SEQUENCE</scope>
    <source>
        <strain evidence="3">WA0000067209</strain>
    </source>
</reference>
<dbReference type="Gene3D" id="3.20.20.80">
    <property type="entry name" value="Glycosidases"/>
    <property type="match status" value="1"/>
</dbReference>
<dbReference type="InterPro" id="IPR013780">
    <property type="entry name" value="Glyco_hydro_b"/>
</dbReference>
<keyword evidence="1" id="KW-0732">Signal</keyword>
<comment type="caution">
    <text evidence="3">The sequence shown here is derived from an EMBL/GenBank/DDBJ whole genome shotgun (WGS) entry which is preliminary data.</text>
</comment>